<keyword evidence="2" id="KW-1185">Reference proteome</keyword>
<dbReference type="HOGENOM" id="CLU_2808561_0_0_10"/>
<evidence type="ECO:0000313" key="2">
    <source>
        <dbReference type="Proteomes" id="UP000005546"/>
    </source>
</evidence>
<reference evidence="1 2" key="1">
    <citation type="submission" date="2011-02" db="EMBL/GenBank/DDBJ databases">
        <authorList>
            <person name="Weinstock G."/>
            <person name="Sodergren E."/>
            <person name="Clifton S."/>
            <person name="Fulton L."/>
            <person name="Fulton B."/>
            <person name="Courtney L."/>
            <person name="Fronick C."/>
            <person name="Harrison M."/>
            <person name="Strong C."/>
            <person name="Farmer C."/>
            <person name="Delahaunty K."/>
            <person name="Markovic C."/>
            <person name="Hall O."/>
            <person name="Minx P."/>
            <person name="Tomlinson C."/>
            <person name="Mitreva M."/>
            <person name="Hou S."/>
            <person name="Chen J."/>
            <person name="Wollam A."/>
            <person name="Pepin K.H."/>
            <person name="Johnson M."/>
            <person name="Bhonagiri V."/>
            <person name="Zhang X."/>
            <person name="Suruliraj S."/>
            <person name="Warren W."/>
            <person name="Chinwalla A."/>
            <person name="Mardis E.R."/>
            <person name="Wilson R.K."/>
        </authorList>
    </citation>
    <scope>NUCLEOTIDE SEQUENCE [LARGE SCALE GENOMIC DNA]</scope>
    <source>
        <strain evidence="1 2">YIT 11841</strain>
    </source>
</reference>
<proteinExistence type="predicted"/>
<gene>
    <name evidence="1" type="ORF">HMPREF9442_02428</name>
</gene>
<dbReference type="EMBL" id="AFBR01000068">
    <property type="protein sequence ID" value="EGG52316.1"/>
    <property type="molecule type" value="Genomic_DNA"/>
</dbReference>
<dbReference type="STRING" id="762982.HMPREF9442_02428"/>
<organism evidence="1 2">
    <name type="scientific">Paraprevotella xylaniphila YIT 11841</name>
    <dbReference type="NCBI Taxonomy" id="762982"/>
    <lineage>
        <taxon>Bacteria</taxon>
        <taxon>Pseudomonadati</taxon>
        <taxon>Bacteroidota</taxon>
        <taxon>Bacteroidia</taxon>
        <taxon>Bacteroidales</taxon>
        <taxon>Prevotellaceae</taxon>
        <taxon>Paraprevotella</taxon>
    </lineage>
</organism>
<dbReference type="Proteomes" id="UP000005546">
    <property type="component" value="Unassembled WGS sequence"/>
</dbReference>
<protein>
    <submittedName>
        <fullName evidence="1">Uncharacterized protein</fullName>
    </submittedName>
</protein>
<comment type="caution">
    <text evidence="1">The sequence shown here is derived from an EMBL/GenBank/DDBJ whole genome shotgun (WGS) entry which is preliminary data.</text>
</comment>
<dbReference type="AlphaFoldDB" id="F3QW47"/>
<accession>F3QW47</accession>
<name>F3QW47_9BACT</name>
<evidence type="ECO:0000313" key="1">
    <source>
        <dbReference type="EMBL" id="EGG52316.1"/>
    </source>
</evidence>
<sequence>MGGLGYGFAPIYNNVEFVADIYIKNKKTLDHDIYKTKIQAVNDSGQGRLNCVSTDIRTHGAQDNEQV</sequence>